<evidence type="ECO:0000313" key="1">
    <source>
        <dbReference type="EMBL" id="GFH32229.1"/>
    </source>
</evidence>
<dbReference type="AlphaFoldDB" id="A0A6A0AGZ6"/>
<name>A0A6A0AGZ6_HAELA</name>
<proteinExistence type="predicted"/>
<gene>
    <name evidence="1" type="ORF">HaLaN_31416</name>
</gene>
<accession>A0A6A0AGZ6</accession>
<protein>
    <submittedName>
        <fullName evidence="1">Uncharacterized protein</fullName>
    </submittedName>
</protein>
<organism evidence="1 2">
    <name type="scientific">Haematococcus lacustris</name>
    <name type="common">Green alga</name>
    <name type="synonym">Haematococcus pluvialis</name>
    <dbReference type="NCBI Taxonomy" id="44745"/>
    <lineage>
        <taxon>Eukaryota</taxon>
        <taxon>Viridiplantae</taxon>
        <taxon>Chlorophyta</taxon>
        <taxon>core chlorophytes</taxon>
        <taxon>Chlorophyceae</taxon>
        <taxon>CS clade</taxon>
        <taxon>Chlamydomonadales</taxon>
        <taxon>Haematococcaceae</taxon>
        <taxon>Haematococcus</taxon>
    </lineage>
</organism>
<evidence type="ECO:0000313" key="2">
    <source>
        <dbReference type="Proteomes" id="UP000485058"/>
    </source>
</evidence>
<comment type="caution">
    <text evidence="1">The sequence shown here is derived from an EMBL/GenBank/DDBJ whole genome shotgun (WGS) entry which is preliminary data.</text>
</comment>
<dbReference type="EMBL" id="BLLF01006409">
    <property type="protein sequence ID" value="GFH32229.1"/>
    <property type="molecule type" value="Genomic_DNA"/>
</dbReference>
<dbReference type="Proteomes" id="UP000485058">
    <property type="component" value="Unassembled WGS sequence"/>
</dbReference>
<keyword evidence="2" id="KW-1185">Reference proteome</keyword>
<reference evidence="1 2" key="1">
    <citation type="submission" date="2020-02" db="EMBL/GenBank/DDBJ databases">
        <title>Draft genome sequence of Haematococcus lacustris strain NIES-144.</title>
        <authorList>
            <person name="Morimoto D."/>
            <person name="Nakagawa S."/>
            <person name="Yoshida T."/>
            <person name="Sawayama S."/>
        </authorList>
    </citation>
    <scope>NUCLEOTIDE SEQUENCE [LARGE SCALE GENOMIC DNA]</scope>
    <source>
        <strain evidence="1 2">NIES-144</strain>
    </source>
</reference>
<sequence>MLKPDKIKGSWVTCKHKHATAPCKAVRTQAKEQRNMMVLMPHFLNDIHPSMSEAFLRYLQAYTLIFRKNCSSVITEDDLVAIDMALLAFHNSFRSVFAAHMDSEGDTIKYHMLGHVVDTIRDIGGMMDVHAQFFEASHCNVKLWYRLTNKRQRNNTEAMISRARLLMMAEAHDADALGVPQYETAHSIATSRGEHTVVQQSQRIDVEFGNNAGCHLLSNQPELRQLSTLLEEACATLHMAMPVFINVVNTAVLAASVDWEPDCSVAQTIRATPCFYNRPWFDNVALNTEPESFAQLRLLFTAGDMKWAMHFHLCKGKWDRSEADSRSLATIHKEGYKEGVFVS</sequence>